<keyword evidence="1" id="KW-0812">Transmembrane</keyword>
<accession>A0ABS3DRL2</accession>
<sequence length="63" mass="7230">MRRRTEVQTKKEKNRDIGGFVFMILLIAALPHLYGTFSIAVNLVLVSFVYGLLMLLITLFSRN</sequence>
<proteinExistence type="predicted"/>
<dbReference type="Proteomes" id="UP000663970">
    <property type="component" value="Unassembled WGS sequence"/>
</dbReference>
<name>A0ABS3DRL2_9BACI</name>
<protein>
    <submittedName>
        <fullName evidence="2">Uncharacterized protein</fullName>
    </submittedName>
</protein>
<dbReference type="RefSeq" id="WP_206931998.1">
    <property type="nucleotide sequence ID" value="NZ_JAEKJY010000001.1"/>
</dbReference>
<reference evidence="2 3" key="1">
    <citation type="submission" date="2020-12" db="EMBL/GenBank/DDBJ databases">
        <title>Oil enriched cultivation method for isolating marine PHA-producing bacteria.</title>
        <authorList>
            <person name="Zheng W."/>
            <person name="Yu S."/>
            <person name="Huang Y."/>
        </authorList>
    </citation>
    <scope>NUCLEOTIDE SEQUENCE [LARGE SCALE GENOMIC DNA]</scope>
    <source>
        <strain evidence="2 3">SY-2-6</strain>
    </source>
</reference>
<dbReference type="EMBL" id="JAEKJY010000001">
    <property type="protein sequence ID" value="MBN8233934.1"/>
    <property type="molecule type" value="Genomic_DNA"/>
</dbReference>
<keyword evidence="1" id="KW-0472">Membrane</keyword>
<keyword evidence="1" id="KW-1133">Transmembrane helix</keyword>
<keyword evidence="3" id="KW-1185">Reference proteome</keyword>
<gene>
    <name evidence="2" type="ORF">JF544_01700</name>
</gene>
<feature type="transmembrane region" description="Helical" evidence="1">
    <location>
        <begin position="16"/>
        <end position="34"/>
    </location>
</feature>
<feature type="transmembrane region" description="Helical" evidence="1">
    <location>
        <begin position="40"/>
        <end position="60"/>
    </location>
</feature>
<evidence type="ECO:0000313" key="3">
    <source>
        <dbReference type="Proteomes" id="UP000663970"/>
    </source>
</evidence>
<comment type="caution">
    <text evidence="2">The sequence shown here is derived from an EMBL/GenBank/DDBJ whole genome shotgun (WGS) entry which is preliminary data.</text>
</comment>
<organism evidence="2 3">
    <name type="scientific">Halobacillus kuroshimensis</name>
    <dbReference type="NCBI Taxonomy" id="302481"/>
    <lineage>
        <taxon>Bacteria</taxon>
        <taxon>Bacillati</taxon>
        <taxon>Bacillota</taxon>
        <taxon>Bacilli</taxon>
        <taxon>Bacillales</taxon>
        <taxon>Bacillaceae</taxon>
        <taxon>Halobacillus</taxon>
    </lineage>
</organism>
<evidence type="ECO:0000256" key="1">
    <source>
        <dbReference type="SAM" id="Phobius"/>
    </source>
</evidence>
<evidence type="ECO:0000313" key="2">
    <source>
        <dbReference type="EMBL" id="MBN8233934.1"/>
    </source>
</evidence>